<dbReference type="AlphaFoldDB" id="A0A1B6JKF8"/>
<reference evidence="1" key="1">
    <citation type="submission" date="2015-11" db="EMBL/GenBank/DDBJ databases">
        <title>De novo transcriptome assembly of four potential Pierce s Disease insect vectors from Arizona vineyards.</title>
        <authorList>
            <person name="Tassone E.E."/>
        </authorList>
    </citation>
    <scope>NUCLEOTIDE SEQUENCE</scope>
</reference>
<dbReference type="EMBL" id="GECU01008124">
    <property type="protein sequence ID" value="JAS99582.1"/>
    <property type="molecule type" value="Transcribed_RNA"/>
</dbReference>
<feature type="non-terminal residue" evidence="1">
    <location>
        <position position="1"/>
    </location>
</feature>
<evidence type="ECO:0000313" key="1">
    <source>
        <dbReference type="EMBL" id="JAS99582.1"/>
    </source>
</evidence>
<gene>
    <name evidence="1" type="ORF">g.6047</name>
</gene>
<organism evidence="1">
    <name type="scientific">Homalodisca liturata</name>
    <dbReference type="NCBI Taxonomy" id="320908"/>
    <lineage>
        <taxon>Eukaryota</taxon>
        <taxon>Metazoa</taxon>
        <taxon>Ecdysozoa</taxon>
        <taxon>Arthropoda</taxon>
        <taxon>Hexapoda</taxon>
        <taxon>Insecta</taxon>
        <taxon>Pterygota</taxon>
        <taxon>Neoptera</taxon>
        <taxon>Paraneoptera</taxon>
        <taxon>Hemiptera</taxon>
        <taxon>Auchenorrhyncha</taxon>
        <taxon>Membracoidea</taxon>
        <taxon>Cicadellidae</taxon>
        <taxon>Cicadellinae</taxon>
        <taxon>Proconiini</taxon>
        <taxon>Homalodisca</taxon>
    </lineage>
</organism>
<accession>A0A1B6JKF8</accession>
<proteinExistence type="predicted"/>
<name>A0A1B6JKF8_9HEMI</name>
<feature type="non-terminal residue" evidence="1">
    <location>
        <position position="110"/>
    </location>
</feature>
<sequence>CYVNIRLLYNLKQELNNIIFLSTHWIISTTMPAPKQKSDKSIGKQMSETLSLKPPLDFSFKELSTENDILSRKPRRNRVGRLPEVGANDKYVTASVWLGNNNIQTTRGAA</sequence>
<protein>
    <submittedName>
        <fullName evidence="1">Uncharacterized protein</fullName>
    </submittedName>
</protein>